<comment type="caution">
    <text evidence="1">The sequence shown here is derived from an EMBL/GenBank/DDBJ whole genome shotgun (WGS) entry which is preliminary data.</text>
</comment>
<accession>A0AAV5FH80</accession>
<protein>
    <recommendedName>
        <fullName evidence="3">HEAT repeat-containing protein</fullName>
    </recommendedName>
</protein>
<organism evidence="1 2">
    <name type="scientific">Eleusine coracana subsp. coracana</name>
    <dbReference type="NCBI Taxonomy" id="191504"/>
    <lineage>
        <taxon>Eukaryota</taxon>
        <taxon>Viridiplantae</taxon>
        <taxon>Streptophyta</taxon>
        <taxon>Embryophyta</taxon>
        <taxon>Tracheophyta</taxon>
        <taxon>Spermatophyta</taxon>
        <taxon>Magnoliopsida</taxon>
        <taxon>Liliopsida</taxon>
        <taxon>Poales</taxon>
        <taxon>Poaceae</taxon>
        <taxon>PACMAD clade</taxon>
        <taxon>Chloridoideae</taxon>
        <taxon>Cynodonteae</taxon>
        <taxon>Eleusininae</taxon>
        <taxon>Eleusine</taxon>
    </lineage>
</organism>
<evidence type="ECO:0000313" key="2">
    <source>
        <dbReference type="Proteomes" id="UP001054889"/>
    </source>
</evidence>
<dbReference type="Proteomes" id="UP001054889">
    <property type="component" value="Unassembled WGS sequence"/>
</dbReference>
<dbReference type="InterPro" id="IPR044218">
    <property type="entry name" value="SWEETIE"/>
</dbReference>
<keyword evidence="2" id="KW-1185">Reference proteome</keyword>
<reference evidence="1" key="2">
    <citation type="submission" date="2021-12" db="EMBL/GenBank/DDBJ databases">
        <title>Resequencing data analysis of finger millet.</title>
        <authorList>
            <person name="Hatakeyama M."/>
            <person name="Aluri S."/>
            <person name="Balachadran M.T."/>
            <person name="Sivarajan S.R."/>
            <person name="Poveda L."/>
            <person name="Shimizu-Inatsugi R."/>
            <person name="Schlapbach R."/>
            <person name="Sreeman S.M."/>
            <person name="Shimizu K.K."/>
        </authorList>
    </citation>
    <scope>NUCLEOTIDE SEQUENCE</scope>
</reference>
<dbReference type="GO" id="GO:0005975">
    <property type="term" value="P:carbohydrate metabolic process"/>
    <property type="evidence" value="ECO:0007669"/>
    <property type="project" value="InterPro"/>
</dbReference>
<gene>
    <name evidence="1" type="primary">gb22972</name>
    <name evidence="1" type="ORF">PR202_gb22972</name>
</gene>
<sequence>MAKGGGSGGGEPIPLSRFGALVAQLESVVASARQKPPDALLCFDLLSELSSAIDEAPKETIQLWQRKCEDALQSLLVLGARRPVRRLASSAMGRIIEKGDAISVYSRAGTLQGWLVDMKRAEPMACAGAAQCLGEIYRLFGRKITAGLIETSSIVARLMKYHEDFVRQDALLLLENALEGSGGGGAAAAYLEAFRIIMRGGVSDKSFIVRVAAARCLKAFANIGGPGLGMTDLDTSMTSCVKGLEDTISSVRDSFAEALGAILALSVNPDAQVMKGGKKQSAPAKKFEDGVQKHLILPFVKAHGANAKKLRIGLALSWVFFLQVPSEFKDVLDNTVVAALSHSSAHVRVEAALTLRALAEVDPTCVGGLVSYGVTTLHALRETVSFDKGKNLNLELDLLHGQATVLAALVAISPKLLLGYPARLPKSVLELSKKMLNGFSRNPVAAIAEREAGWLLLASLLASMPKEELEDQVFDVLLLWAAPFTGNPESYLRHIQDWASELRVLSVAIEALTAFIRSFVYPIITTVDGGILLNPVLAYLGGALSLISSLSSKQVPNVKSALDLFTTRTLMAYKSLSNPVVYKSEHQQMLQLCSSPFRDSFEDELRAFDGGFDGFLPCVWDDEINSFPQARSLLGDLTTSTDMSYTASVALSLGCIHRRLFHYDTLAL</sequence>
<dbReference type="InterPro" id="IPR016024">
    <property type="entry name" value="ARM-type_fold"/>
</dbReference>
<dbReference type="Gene3D" id="1.25.10.10">
    <property type="entry name" value="Leucine-rich Repeat Variant"/>
    <property type="match status" value="1"/>
</dbReference>
<dbReference type="PANTHER" id="PTHR46975">
    <property type="entry name" value="PROTEIN SWEETIE"/>
    <property type="match status" value="1"/>
</dbReference>
<dbReference type="EMBL" id="BQKI01000085">
    <property type="protein sequence ID" value="GJN34322.1"/>
    <property type="molecule type" value="Genomic_DNA"/>
</dbReference>
<evidence type="ECO:0000313" key="1">
    <source>
        <dbReference type="EMBL" id="GJN34322.1"/>
    </source>
</evidence>
<dbReference type="PANTHER" id="PTHR46975:SF2">
    <property type="entry name" value="PROTEIN SWEETIE"/>
    <property type="match status" value="1"/>
</dbReference>
<proteinExistence type="predicted"/>
<dbReference type="AlphaFoldDB" id="A0AAV5FH80"/>
<evidence type="ECO:0008006" key="3">
    <source>
        <dbReference type="Google" id="ProtNLM"/>
    </source>
</evidence>
<name>A0AAV5FH80_ELECO</name>
<reference evidence="1" key="1">
    <citation type="journal article" date="2018" name="DNA Res.">
        <title>Multiple hybrid de novo genome assembly of finger millet, an orphan allotetraploid crop.</title>
        <authorList>
            <person name="Hatakeyama M."/>
            <person name="Aluri S."/>
            <person name="Balachadran M.T."/>
            <person name="Sivarajan S.R."/>
            <person name="Patrignani A."/>
            <person name="Gruter S."/>
            <person name="Poveda L."/>
            <person name="Shimizu-Inatsugi R."/>
            <person name="Baeten J."/>
            <person name="Francoijs K.J."/>
            <person name="Nataraja K.N."/>
            <person name="Reddy Y.A.N."/>
            <person name="Phadnis S."/>
            <person name="Ravikumar R.L."/>
            <person name="Schlapbach R."/>
            <person name="Sreeman S.M."/>
            <person name="Shimizu K.K."/>
        </authorList>
    </citation>
    <scope>NUCLEOTIDE SEQUENCE</scope>
</reference>
<dbReference type="InterPro" id="IPR011989">
    <property type="entry name" value="ARM-like"/>
</dbReference>
<dbReference type="SUPFAM" id="SSF48371">
    <property type="entry name" value="ARM repeat"/>
    <property type="match status" value="1"/>
</dbReference>